<gene>
    <name evidence="1" type="ORF">CVS54_00636</name>
</gene>
<name>A0A3Q9J4W0_9MICO</name>
<dbReference type="AlphaFoldDB" id="A0A3Q9J4W0"/>
<reference evidence="1 2" key="1">
    <citation type="submission" date="2018-08" db="EMBL/GenBank/DDBJ databases">
        <title>Microbacterium oxydans strain HG3.</title>
        <authorList>
            <person name="ORTET P."/>
        </authorList>
    </citation>
    <scope>NUCLEOTIDE SEQUENCE [LARGE SCALE GENOMIC DNA]</scope>
    <source>
        <strain evidence="1 2">HG3</strain>
    </source>
</reference>
<dbReference type="KEGG" id="moy:CVS54_00636"/>
<evidence type="ECO:0000313" key="2">
    <source>
        <dbReference type="Proteomes" id="UP000274841"/>
    </source>
</evidence>
<evidence type="ECO:0000313" key="1">
    <source>
        <dbReference type="EMBL" id="AZS39334.1"/>
    </source>
</evidence>
<accession>A0A3Q9J4W0</accession>
<organism evidence="1 2">
    <name type="scientific">Microbacterium oxydans</name>
    <dbReference type="NCBI Taxonomy" id="82380"/>
    <lineage>
        <taxon>Bacteria</taxon>
        <taxon>Bacillati</taxon>
        <taxon>Actinomycetota</taxon>
        <taxon>Actinomycetes</taxon>
        <taxon>Micrococcales</taxon>
        <taxon>Microbacteriaceae</taxon>
        <taxon>Microbacterium</taxon>
    </lineage>
</organism>
<sequence length="186" mass="20078">MTGYRVLPDQAAWLTLPLEFPWKDFVDDVSWAAEVADDRAVAEAPAAVRTAIAESALTLVRAEPPLPGVQERFWWLPSIGGSVVVAHLTAVELDESLGAQPLESFVFLGAGGMIQNIIEVEGTAFDTALDCVLLVAVEDSTIALRRLLGRTARMLLMLDVFVDDGGALHEAQHDISALFTSIEVVH</sequence>
<dbReference type="Proteomes" id="UP000274841">
    <property type="component" value="Chromosome"/>
</dbReference>
<dbReference type="EMBL" id="CP031422">
    <property type="protein sequence ID" value="AZS39334.1"/>
    <property type="molecule type" value="Genomic_DNA"/>
</dbReference>
<protein>
    <submittedName>
        <fullName evidence="1">Uncharacterized protein</fullName>
    </submittedName>
</protein>
<proteinExistence type="predicted"/>